<feature type="region of interest" description="Disordered" evidence="1">
    <location>
        <begin position="97"/>
        <end position="117"/>
    </location>
</feature>
<feature type="domain" description="E3 ubiquitin ligase UBR4 C-terminal" evidence="2">
    <location>
        <begin position="23"/>
        <end position="145"/>
    </location>
</feature>
<accession>A0A2V3IFW3</accession>
<dbReference type="InterPro" id="IPR025704">
    <property type="entry name" value="E3_Ub_ligase_UBR4_C"/>
</dbReference>
<keyword evidence="4" id="KW-1185">Reference proteome</keyword>
<gene>
    <name evidence="3" type="ORF">BWQ96_09284</name>
</gene>
<dbReference type="STRING" id="448386.A0A2V3IFW3"/>
<protein>
    <submittedName>
        <fullName evidence="3">Protein purity of essence</fullName>
    </submittedName>
</protein>
<proteinExistence type="predicted"/>
<evidence type="ECO:0000313" key="3">
    <source>
        <dbReference type="EMBL" id="PXF40989.1"/>
    </source>
</evidence>
<organism evidence="3 4">
    <name type="scientific">Gracilariopsis chorda</name>
    <dbReference type="NCBI Taxonomy" id="448386"/>
    <lineage>
        <taxon>Eukaryota</taxon>
        <taxon>Rhodophyta</taxon>
        <taxon>Florideophyceae</taxon>
        <taxon>Rhodymeniophycidae</taxon>
        <taxon>Gracilariales</taxon>
        <taxon>Gracilariaceae</taxon>
        <taxon>Gracilariopsis</taxon>
    </lineage>
</organism>
<dbReference type="Proteomes" id="UP000247409">
    <property type="component" value="Unassembled WGS sequence"/>
</dbReference>
<comment type="caution">
    <text evidence="3">The sequence shown here is derived from an EMBL/GenBank/DDBJ whole genome shotgun (WGS) entry which is preliminary data.</text>
</comment>
<sequence>MSLFLGSAERKFRTNDYLRACFLNEEEIIPVLCQVEMAVSGNSDGSSAEELLKALSRDPLLKGKIDKERESIKNARREAPRLSRMSILREAALSLVSTPQNTDSDTTTAEAKASNGDSGTSILKLVEELPDENGPSCVVCGEGFQSNRGEPRRCWCLRHDSHAWLCTESINARPASPALAPWQTFL</sequence>
<evidence type="ECO:0000256" key="1">
    <source>
        <dbReference type="SAM" id="MobiDB-lite"/>
    </source>
</evidence>
<reference evidence="3 4" key="1">
    <citation type="journal article" date="2018" name="Mol. Biol. Evol.">
        <title>Analysis of the draft genome of the red seaweed Gracilariopsis chorda provides insights into genome size evolution in Rhodophyta.</title>
        <authorList>
            <person name="Lee J."/>
            <person name="Yang E.C."/>
            <person name="Graf L."/>
            <person name="Yang J.H."/>
            <person name="Qiu H."/>
            <person name="Zel Zion U."/>
            <person name="Chan C.X."/>
            <person name="Stephens T.G."/>
            <person name="Weber A.P.M."/>
            <person name="Boo G.H."/>
            <person name="Boo S.M."/>
            <person name="Kim K.M."/>
            <person name="Shin Y."/>
            <person name="Jung M."/>
            <person name="Lee S.J."/>
            <person name="Yim H.S."/>
            <person name="Lee J.H."/>
            <person name="Bhattacharya D."/>
            <person name="Yoon H.S."/>
        </authorList>
    </citation>
    <scope>NUCLEOTIDE SEQUENCE [LARGE SCALE GENOMIC DNA]</scope>
    <source>
        <strain evidence="3 4">SKKU-2015</strain>
        <tissue evidence="3">Whole body</tissue>
    </source>
</reference>
<name>A0A2V3IFW3_9FLOR</name>
<dbReference type="EMBL" id="NBIV01000247">
    <property type="protein sequence ID" value="PXF40989.1"/>
    <property type="molecule type" value="Genomic_DNA"/>
</dbReference>
<dbReference type="Pfam" id="PF13764">
    <property type="entry name" value="E3_UbLigase_R4"/>
    <property type="match status" value="1"/>
</dbReference>
<evidence type="ECO:0000259" key="2">
    <source>
        <dbReference type="Pfam" id="PF13764"/>
    </source>
</evidence>
<evidence type="ECO:0000313" key="4">
    <source>
        <dbReference type="Proteomes" id="UP000247409"/>
    </source>
</evidence>
<dbReference type="AlphaFoldDB" id="A0A2V3IFW3"/>
<dbReference type="OrthoDB" id="30336at2759"/>